<name>A0AAD4RBM9_9BILA</name>
<reference evidence="8" key="1">
    <citation type="submission" date="2022-01" db="EMBL/GenBank/DDBJ databases">
        <title>Genome Sequence Resource for Two Populations of Ditylenchus destructor, the Migratory Endoparasitic Phytonematode.</title>
        <authorList>
            <person name="Zhang H."/>
            <person name="Lin R."/>
            <person name="Xie B."/>
        </authorList>
    </citation>
    <scope>NUCLEOTIDE SEQUENCE</scope>
    <source>
        <strain evidence="8">BazhouSP</strain>
    </source>
</reference>
<gene>
    <name evidence="8" type="ORF">DdX_01953</name>
</gene>
<accession>A0AAD4RBM9</accession>
<evidence type="ECO:0000256" key="3">
    <source>
        <dbReference type="ARBA" id="ARBA00022525"/>
    </source>
</evidence>
<dbReference type="Proteomes" id="UP001201812">
    <property type="component" value="Unassembled WGS sequence"/>
</dbReference>
<dbReference type="InterPro" id="IPR002544">
    <property type="entry name" value="FMRFamid-related_peptide-like"/>
</dbReference>
<evidence type="ECO:0000313" key="9">
    <source>
        <dbReference type="Proteomes" id="UP001201812"/>
    </source>
</evidence>
<keyword evidence="5" id="KW-0027">Amidation</keyword>
<keyword evidence="7" id="KW-0732">Signal</keyword>
<evidence type="ECO:0000256" key="2">
    <source>
        <dbReference type="ARBA" id="ARBA00006356"/>
    </source>
</evidence>
<dbReference type="GO" id="GO:0005576">
    <property type="term" value="C:extracellular region"/>
    <property type="evidence" value="ECO:0007669"/>
    <property type="project" value="UniProtKB-SubCell"/>
</dbReference>
<keyword evidence="6 8" id="KW-0527">Neuropeptide</keyword>
<evidence type="ECO:0000256" key="5">
    <source>
        <dbReference type="ARBA" id="ARBA00022815"/>
    </source>
</evidence>
<dbReference type="AlphaFoldDB" id="A0AAD4RBM9"/>
<dbReference type="GO" id="GO:0007218">
    <property type="term" value="P:neuropeptide signaling pathway"/>
    <property type="evidence" value="ECO:0007669"/>
    <property type="project" value="UniProtKB-KW"/>
</dbReference>
<comment type="caution">
    <text evidence="8">The sequence shown here is derived from an EMBL/GenBank/DDBJ whole genome shotgun (WGS) entry which is preliminary data.</text>
</comment>
<comment type="subcellular location">
    <subcellularLocation>
        <location evidence="1">Secreted</location>
    </subcellularLocation>
</comment>
<keyword evidence="4" id="KW-0165">Cleavage on pair of basic residues</keyword>
<evidence type="ECO:0000256" key="1">
    <source>
        <dbReference type="ARBA" id="ARBA00004613"/>
    </source>
</evidence>
<comment type="similarity">
    <text evidence="2">Belongs to the FARP (FMRFamide related peptide) family.</text>
</comment>
<feature type="signal peptide" evidence="7">
    <location>
        <begin position="1"/>
        <end position="30"/>
    </location>
</feature>
<sequence length="147" mass="16407">MTPLNSVSGVAGSLLWILLLMFNNQWRTMAAPTEGDVLLVNKAPATCAQIIGSSNIENDEKLLLCQLYESSALLTQLGALVSQGLDRLMISQGVQPLPLNGNSDAAVDTEGMESQKDKRKHEYLRFGKRKHEYLRFGKRKHEYLRFG</sequence>
<evidence type="ECO:0000313" key="8">
    <source>
        <dbReference type="EMBL" id="KAI1725299.1"/>
    </source>
</evidence>
<evidence type="ECO:0000256" key="7">
    <source>
        <dbReference type="SAM" id="SignalP"/>
    </source>
</evidence>
<keyword evidence="3" id="KW-0964">Secreted</keyword>
<dbReference type="EMBL" id="JAKKPZ010000002">
    <property type="protein sequence ID" value="KAI1725299.1"/>
    <property type="molecule type" value="Genomic_DNA"/>
</dbReference>
<keyword evidence="9" id="KW-1185">Reference proteome</keyword>
<evidence type="ECO:0000256" key="6">
    <source>
        <dbReference type="ARBA" id="ARBA00023320"/>
    </source>
</evidence>
<organism evidence="8 9">
    <name type="scientific">Ditylenchus destructor</name>
    <dbReference type="NCBI Taxonomy" id="166010"/>
    <lineage>
        <taxon>Eukaryota</taxon>
        <taxon>Metazoa</taxon>
        <taxon>Ecdysozoa</taxon>
        <taxon>Nematoda</taxon>
        <taxon>Chromadorea</taxon>
        <taxon>Rhabditida</taxon>
        <taxon>Tylenchina</taxon>
        <taxon>Tylenchomorpha</taxon>
        <taxon>Sphaerularioidea</taxon>
        <taxon>Anguinidae</taxon>
        <taxon>Anguininae</taxon>
        <taxon>Ditylenchus</taxon>
    </lineage>
</organism>
<evidence type="ECO:0000256" key="4">
    <source>
        <dbReference type="ARBA" id="ARBA00022685"/>
    </source>
</evidence>
<dbReference type="Pfam" id="PF01581">
    <property type="entry name" value="FARP"/>
    <property type="match status" value="3"/>
</dbReference>
<protein>
    <submittedName>
        <fullName evidence="8">FMRFamide-like neuropeptide 14</fullName>
    </submittedName>
</protein>
<feature type="chain" id="PRO_5042054297" evidence="7">
    <location>
        <begin position="31"/>
        <end position="147"/>
    </location>
</feature>
<proteinExistence type="inferred from homology"/>